<name>A0ABY7NKN3_9SPHN</name>
<dbReference type="Proteomes" id="UP001210865">
    <property type="component" value="Chromosome"/>
</dbReference>
<protein>
    <submittedName>
        <fullName evidence="3">Class II aldolase/adducin family protein</fullName>
    </submittedName>
</protein>
<accession>A0ABY7NKN3</accession>
<dbReference type="Pfam" id="PF00596">
    <property type="entry name" value="Aldolase_II"/>
    <property type="match status" value="1"/>
</dbReference>
<dbReference type="EMBL" id="CP115174">
    <property type="protein sequence ID" value="WBO21360.1"/>
    <property type="molecule type" value="Genomic_DNA"/>
</dbReference>
<dbReference type="InterPro" id="IPR051017">
    <property type="entry name" value="Aldolase-II_Adducin_sf"/>
</dbReference>
<dbReference type="InterPro" id="IPR036409">
    <property type="entry name" value="Aldolase_II/adducin_N_sf"/>
</dbReference>
<dbReference type="PANTHER" id="PTHR10672:SF3">
    <property type="entry name" value="PROTEIN HU-LI TAI SHAO"/>
    <property type="match status" value="1"/>
</dbReference>
<feature type="domain" description="Class II aldolase/adducin N-terminal" evidence="2">
    <location>
        <begin position="34"/>
        <end position="209"/>
    </location>
</feature>
<comment type="similarity">
    <text evidence="1">Belongs to the aldolase class II family.</text>
</comment>
<dbReference type="NCBIfam" id="NF004855">
    <property type="entry name" value="PRK06208.1"/>
    <property type="match status" value="1"/>
</dbReference>
<sequence>MATAAPAIPPTQPPRLPPKPAFASFAEERRDSQVRLVAAYRLFWKLGFDEGVMGHLSFRDPEFPDRFWLNPFGLSLGLIRTSDLMCIGLDGAVIAGDGFPHIGGVPLHSAIYRDRPEVMAIAHTHSPAGKAWSTLGRLIEPISTEAAVFFGRHGIYDSFAHGEGAALAAAANGNRAVIMKSHGILTVGESIDETAYLFASLEKVCAEQLRVEGLRPQHVPEEQARLISDRFSAYSGWLNFQPAFETILREQPDLAE</sequence>
<dbReference type="SUPFAM" id="SSF53639">
    <property type="entry name" value="AraD/HMP-PK domain-like"/>
    <property type="match status" value="1"/>
</dbReference>
<dbReference type="Gene3D" id="3.40.225.10">
    <property type="entry name" value="Class II aldolase/adducin N-terminal domain"/>
    <property type="match status" value="1"/>
</dbReference>
<dbReference type="PANTHER" id="PTHR10672">
    <property type="entry name" value="ADDUCIN"/>
    <property type="match status" value="1"/>
</dbReference>
<organism evidence="3 4">
    <name type="scientific">Sphingomonas abietis</name>
    <dbReference type="NCBI Taxonomy" id="3012344"/>
    <lineage>
        <taxon>Bacteria</taxon>
        <taxon>Pseudomonadati</taxon>
        <taxon>Pseudomonadota</taxon>
        <taxon>Alphaproteobacteria</taxon>
        <taxon>Sphingomonadales</taxon>
        <taxon>Sphingomonadaceae</taxon>
        <taxon>Sphingomonas</taxon>
    </lineage>
</organism>
<evidence type="ECO:0000313" key="4">
    <source>
        <dbReference type="Proteomes" id="UP001210865"/>
    </source>
</evidence>
<proteinExistence type="inferred from homology"/>
<dbReference type="RefSeq" id="WP_270076009.1">
    <property type="nucleotide sequence ID" value="NZ_CP115174.1"/>
</dbReference>
<evidence type="ECO:0000313" key="3">
    <source>
        <dbReference type="EMBL" id="WBO21360.1"/>
    </source>
</evidence>
<evidence type="ECO:0000256" key="1">
    <source>
        <dbReference type="ARBA" id="ARBA00037961"/>
    </source>
</evidence>
<evidence type="ECO:0000259" key="2">
    <source>
        <dbReference type="SMART" id="SM01007"/>
    </source>
</evidence>
<keyword evidence="4" id="KW-1185">Reference proteome</keyword>
<dbReference type="InterPro" id="IPR001303">
    <property type="entry name" value="Aldolase_II/adducin_N"/>
</dbReference>
<gene>
    <name evidence="3" type="ORF">PBT88_14345</name>
</gene>
<dbReference type="SMART" id="SM01007">
    <property type="entry name" value="Aldolase_II"/>
    <property type="match status" value="1"/>
</dbReference>
<reference evidence="3 4" key="1">
    <citation type="submission" date="2022-12" db="EMBL/GenBank/DDBJ databases">
        <title>Sphingomonas abieness sp. nov., an endophytic bacterium isolated from Abies koreana.</title>
        <authorList>
            <person name="Jiang L."/>
            <person name="Lee J."/>
        </authorList>
    </citation>
    <scope>NUCLEOTIDE SEQUENCE [LARGE SCALE GENOMIC DNA]</scope>
    <source>
        <strain evidence="4">PAMB 00755</strain>
    </source>
</reference>